<proteinExistence type="inferred from homology"/>
<dbReference type="SUPFAM" id="SSF101498">
    <property type="entry name" value="Anti-sigma factor FlgM"/>
    <property type="match status" value="1"/>
</dbReference>
<dbReference type="AlphaFoldDB" id="A0A0A7S3G2"/>
<evidence type="ECO:0000313" key="10">
    <source>
        <dbReference type="EMBL" id="AJA46024.1"/>
    </source>
</evidence>
<keyword evidence="5" id="KW-0805">Transcription regulation</keyword>
<organism evidence="10 11">
    <name type="scientific">Frischella perrara</name>
    <dbReference type="NCBI Taxonomy" id="1267021"/>
    <lineage>
        <taxon>Bacteria</taxon>
        <taxon>Pseudomonadati</taxon>
        <taxon>Pseudomonadota</taxon>
        <taxon>Gammaproteobacteria</taxon>
        <taxon>Orbales</taxon>
        <taxon>Orbaceae</taxon>
        <taxon>Frischella</taxon>
    </lineage>
</organism>
<evidence type="ECO:0000256" key="7">
    <source>
        <dbReference type="ARBA" id="ARBA00024739"/>
    </source>
</evidence>
<accession>A0A0A7S3G2</accession>
<evidence type="ECO:0000256" key="3">
    <source>
        <dbReference type="ARBA" id="ARBA00022491"/>
    </source>
</evidence>
<keyword evidence="4" id="KW-1005">Bacterial flagellum biogenesis</keyword>
<dbReference type="STRING" id="1267021.FPB0191_02220"/>
<comment type="similarity">
    <text evidence="1">Belongs to the FlgM family.</text>
</comment>
<gene>
    <name evidence="10" type="ORF">FPB0191_02220</name>
</gene>
<evidence type="ECO:0000256" key="1">
    <source>
        <dbReference type="ARBA" id="ARBA00005322"/>
    </source>
</evidence>
<evidence type="ECO:0000259" key="9">
    <source>
        <dbReference type="Pfam" id="PF04316"/>
    </source>
</evidence>
<dbReference type="OrthoDB" id="7062942at2"/>
<dbReference type="InterPro" id="IPR035890">
    <property type="entry name" value="Anti-sigma-28_factor_FlgM_sf"/>
</dbReference>
<comment type="function">
    <text evidence="7">Responsible for the coupling of flagellin expression to flagellar assembly by preventing expression of the flagellin genes when a component of the middle class of proteins is defective. It negatively regulates flagellar genes by inhibiting the activity of FliA by directly binding to FliA.</text>
</comment>
<keyword evidence="6" id="KW-0804">Transcription</keyword>
<evidence type="ECO:0000256" key="2">
    <source>
        <dbReference type="ARBA" id="ARBA00017823"/>
    </source>
</evidence>
<dbReference type="GO" id="GO:0045892">
    <property type="term" value="P:negative regulation of DNA-templated transcription"/>
    <property type="evidence" value="ECO:0007669"/>
    <property type="project" value="InterPro"/>
</dbReference>
<evidence type="ECO:0000256" key="6">
    <source>
        <dbReference type="ARBA" id="ARBA00023163"/>
    </source>
</evidence>
<dbReference type="GO" id="GO:0044781">
    <property type="term" value="P:bacterial-type flagellum organization"/>
    <property type="evidence" value="ECO:0007669"/>
    <property type="project" value="UniProtKB-KW"/>
</dbReference>
<dbReference type="RefSeq" id="WP_039106132.1">
    <property type="nucleotide sequence ID" value="NZ_CAMLJH010000001.1"/>
</dbReference>
<dbReference type="EMBL" id="CP009056">
    <property type="protein sequence ID" value="AJA46024.1"/>
    <property type="molecule type" value="Genomic_DNA"/>
</dbReference>
<evidence type="ECO:0000313" key="11">
    <source>
        <dbReference type="Proteomes" id="UP000030901"/>
    </source>
</evidence>
<evidence type="ECO:0000256" key="4">
    <source>
        <dbReference type="ARBA" id="ARBA00022795"/>
    </source>
</evidence>
<dbReference type="InterPro" id="IPR031316">
    <property type="entry name" value="FlgM_C"/>
</dbReference>
<feature type="domain" description="Anti-sigma-28 factor FlgM C-terminal" evidence="9">
    <location>
        <begin position="46"/>
        <end position="88"/>
    </location>
</feature>
<dbReference type="KEGG" id="fpp:FPB0191_02220"/>
<dbReference type="Proteomes" id="UP000030901">
    <property type="component" value="Chromosome"/>
</dbReference>
<sequence length="104" mass="11423">MSIDSTKSVSTIAATLNCDLINAQQKQPTAKVKSKPCIEPSTNVSLNQTVSLLSSTNDINMEKVNKIKHAIETGSLLVNTDKIADELIRHTMEYLTMEMDIEGE</sequence>
<evidence type="ECO:0000256" key="5">
    <source>
        <dbReference type="ARBA" id="ARBA00023015"/>
    </source>
</evidence>
<reference evidence="10 11" key="1">
    <citation type="journal article" date="2014" name="Appl. Environ. Microbiol.">
        <title>Gut symbionts from distinct hosts exhibit genotoxic activity via divergent colibactin biosynthetic pathways.</title>
        <authorList>
            <person name="Engel P."/>
            <person name="Vizcaino M.I."/>
            <person name="Crawford J.M."/>
        </authorList>
    </citation>
    <scope>NUCLEOTIDE SEQUENCE [LARGE SCALE GENOMIC DNA]</scope>
    <source>
        <strain evidence="10 11">PEB0191</strain>
    </source>
</reference>
<keyword evidence="3" id="KW-0678">Repressor</keyword>
<dbReference type="HOGENOM" id="CLU_2246034_0_0_6"/>
<keyword evidence="11" id="KW-1185">Reference proteome</keyword>
<protein>
    <recommendedName>
        <fullName evidence="2">Negative regulator of flagellin synthesis</fullName>
    </recommendedName>
    <alternativeName>
        <fullName evidence="8">Anti-sigma-28 factor</fullName>
    </alternativeName>
</protein>
<dbReference type="Pfam" id="PF04316">
    <property type="entry name" value="FlgM"/>
    <property type="match status" value="1"/>
</dbReference>
<name>A0A0A7S3G2_FRIPE</name>
<dbReference type="InterPro" id="IPR007412">
    <property type="entry name" value="FlgM"/>
</dbReference>
<evidence type="ECO:0000256" key="8">
    <source>
        <dbReference type="ARBA" id="ARBA00030117"/>
    </source>
</evidence>
<dbReference type="NCBIfam" id="TIGR03824">
    <property type="entry name" value="FlgM_jcvi"/>
    <property type="match status" value="1"/>
</dbReference>